<dbReference type="Proteomes" id="UP001362999">
    <property type="component" value="Unassembled WGS sequence"/>
</dbReference>
<organism evidence="2 3">
    <name type="scientific">Favolaschia claudopus</name>
    <dbReference type="NCBI Taxonomy" id="2862362"/>
    <lineage>
        <taxon>Eukaryota</taxon>
        <taxon>Fungi</taxon>
        <taxon>Dikarya</taxon>
        <taxon>Basidiomycota</taxon>
        <taxon>Agaricomycotina</taxon>
        <taxon>Agaricomycetes</taxon>
        <taxon>Agaricomycetidae</taxon>
        <taxon>Agaricales</taxon>
        <taxon>Marasmiineae</taxon>
        <taxon>Mycenaceae</taxon>
        <taxon>Favolaschia</taxon>
    </lineage>
</organism>
<keyword evidence="1" id="KW-1133">Transmembrane helix</keyword>
<feature type="transmembrane region" description="Helical" evidence="1">
    <location>
        <begin position="12"/>
        <end position="36"/>
    </location>
</feature>
<sequence>MNERAGSLVGDLIYLYLYLYLSPSLGSPTFTSSFIFRSFFLPWLALPASLPDFRGCACLRDHWESDRIVTWLSQCGEAVWAWVGVSAAQVMLALMTMMVRGPGREDGNGKRSALGRSERCVARSFFSRGLSAVLPPTDRVLAAPLPPHTPCLLLASDF</sequence>
<accession>A0AAW0AZ73</accession>
<proteinExistence type="predicted"/>
<comment type="caution">
    <text evidence="2">The sequence shown here is derived from an EMBL/GenBank/DDBJ whole genome shotgun (WGS) entry which is preliminary data.</text>
</comment>
<evidence type="ECO:0000313" key="3">
    <source>
        <dbReference type="Proteomes" id="UP001362999"/>
    </source>
</evidence>
<dbReference type="EMBL" id="JAWWNJ010000045">
    <property type="protein sequence ID" value="KAK7018936.1"/>
    <property type="molecule type" value="Genomic_DNA"/>
</dbReference>
<evidence type="ECO:0000313" key="2">
    <source>
        <dbReference type="EMBL" id="KAK7018936.1"/>
    </source>
</evidence>
<keyword evidence="3" id="KW-1185">Reference proteome</keyword>
<dbReference type="AlphaFoldDB" id="A0AAW0AZ73"/>
<name>A0AAW0AZ73_9AGAR</name>
<keyword evidence="1" id="KW-0812">Transmembrane</keyword>
<keyword evidence="1" id="KW-0472">Membrane</keyword>
<gene>
    <name evidence="2" type="ORF">R3P38DRAFT_2979646</name>
</gene>
<evidence type="ECO:0000256" key="1">
    <source>
        <dbReference type="SAM" id="Phobius"/>
    </source>
</evidence>
<feature type="transmembrane region" description="Helical" evidence="1">
    <location>
        <begin position="79"/>
        <end position="99"/>
    </location>
</feature>
<reference evidence="2 3" key="1">
    <citation type="journal article" date="2024" name="J Genomics">
        <title>Draft genome sequencing and assembly of Favolaschia claudopus CIRM-BRFM 2984 isolated from oak limbs.</title>
        <authorList>
            <person name="Navarro D."/>
            <person name="Drula E."/>
            <person name="Chaduli D."/>
            <person name="Cazenave R."/>
            <person name="Ahrendt S."/>
            <person name="Wang J."/>
            <person name="Lipzen A."/>
            <person name="Daum C."/>
            <person name="Barry K."/>
            <person name="Grigoriev I.V."/>
            <person name="Favel A."/>
            <person name="Rosso M.N."/>
            <person name="Martin F."/>
        </authorList>
    </citation>
    <scope>NUCLEOTIDE SEQUENCE [LARGE SCALE GENOMIC DNA]</scope>
    <source>
        <strain evidence="2 3">CIRM-BRFM 2984</strain>
    </source>
</reference>
<protein>
    <submittedName>
        <fullName evidence="2">Uncharacterized protein</fullName>
    </submittedName>
</protein>